<keyword evidence="1" id="KW-1133">Transmembrane helix</keyword>
<evidence type="ECO:0000313" key="2">
    <source>
        <dbReference type="EMBL" id="RQH27470.1"/>
    </source>
</evidence>
<dbReference type="OrthoDB" id="494800at2"/>
<keyword evidence="3" id="KW-1185">Reference proteome</keyword>
<gene>
    <name evidence="2" type="ORF">D5R40_27475</name>
</gene>
<evidence type="ECO:0000313" key="3">
    <source>
        <dbReference type="Proteomes" id="UP000269154"/>
    </source>
</evidence>
<proteinExistence type="predicted"/>
<sequence>MTDKINDIFIQARQGSVAAIIQVLNQQLATLDVRIRAIFSDGVLQLLCEATQIEQLEQSNLVQQVKYILEEISPRNIRKVNINSRIVQEQQLLWLDEITRDPKDKLLWSQQITLTKPNIFKQIARHFQTSKPKPTPIYLSKSVDRAQIQKQNQFQLGMMGGFFLSLLMLVLGIQVNKWLNFSRLDRISALENTTLQSPDSTIKNSEDTIAESKEAFAQAVRLAQEAAADGKTAQSQEEWTAIASKWQQASQLMASVTPSYSRYDVAVNRAELYQKYSDIAKQEADKK</sequence>
<evidence type="ECO:0000256" key="1">
    <source>
        <dbReference type="SAM" id="Phobius"/>
    </source>
</evidence>
<dbReference type="EMBL" id="RCBY01000252">
    <property type="protein sequence ID" value="RQH27470.1"/>
    <property type="molecule type" value="Genomic_DNA"/>
</dbReference>
<keyword evidence="1" id="KW-0812">Transmembrane</keyword>
<comment type="caution">
    <text evidence="2">The sequence shown here is derived from an EMBL/GenBank/DDBJ whole genome shotgun (WGS) entry which is preliminary data.</text>
</comment>
<reference evidence="2 3" key="1">
    <citation type="journal article" date="2018" name="ACS Chem. Biol.">
        <title>Ketoreductase domain dysfunction expands chemodiversity: malyngamide biosynthesis in the cyanobacterium Okeania hirsuta.</title>
        <authorList>
            <person name="Moss N.A."/>
            <person name="Leao T."/>
            <person name="Rankin M."/>
            <person name="McCullough T.M."/>
            <person name="Qu P."/>
            <person name="Korobeynikov A."/>
            <person name="Smith J.L."/>
            <person name="Gerwick L."/>
            <person name="Gerwick W.H."/>
        </authorList>
    </citation>
    <scope>NUCLEOTIDE SEQUENCE [LARGE SCALE GENOMIC DNA]</scope>
    <source>
        <strain evidence="2 3">PAB10Feb10-1</strain>
    </source>
</reference>
<keyword evidence="1" id="KW-0472">Membrane</keyword>
<name>A0A3N6P4R9_9CYAN</name>
<dbReference type="AlphaFoldDB" id="A0A3N6P4R9"/>
<feature type="transmembrane region" description="Helical" evidence="1">
    <location>
        <begin position="154"/>
        <end position="173"/>
    </location>
</feature>
<protein>
    <submittedName>
        <fullName evidence="2">Uncharacterized protein</fullName>
    </submittedName>
</protein>
<accession>A0A3N6P4R9</accession>
<organism evidence="2 3">
    <name type="scientific">Okeania hirsuta</name>
    <dbReference type="NCBI Taxonomy" id="1458930"/>
    <lineage>
        <taxon>Bacteria</taxon>
        <taxon>Bacillati</taxon>
        <taxon>Cyanobacteriota</taxon>
        <taxon>Cyanophyceae</taxon>
        <taxon>Oscillatoriophycideae</taxon>
        <taxon>Oscillatoriales</taxon>
        <taxon>Microcoleaceae</taxon>
        <taxon>Okeania</taxon>
    </lineage>
</organism>
<dbReference type="Proteomes" id="UP000269154">
    <property type="component" value="Unassembled WGS sequence"/>
</dbReference>
<dbReference type="RefSeq" id="WP_124147479.1">
    <property type="nucleotide sequence ID" value="NZ_CAWOKI010000270.1"/>
</dbReference>